<protein>
    <submittedName>
        <fullName evidence="2">Uncharacterized protein</fullName>
    </submittedName>
</protein>
<evidence type="ECO:0000313" key="3">
    <source>
        <dbReference type="Proteomes" id="UP001188597"/>
    </source>
</evidence>
<feature type="chain" id="PRO_5041688629" evidence="1">
    <location>
        <begin position="20"/>
        <end position="189"/>
    </location>
</feature>
<proteinExistence type="predicted"/>
<dbReference type="AlphaFoldDB" id="A0AA88WF32"/>
<keyword evidence="1" id="KW-0732">Signal</keyword>
<dbReference type="Proteomes" id="UP001188597">
    <property type="component" value="Unassembled WGS sequence"/>
</dbReference>
<accession>A0AA88WF32</accession>
<dbReference type="Pfam" id="PF17181">
    <property type="entry name" value="EPF"/>
    <property type="match status" value="1"/>
</dbReference>
<feature type="signal peptide" evidence="1">
    <location>
        <begin position="1"/>
        <end position="19"/>
    </location>
</feature>
<gene>
    <name evidence="2" type="ORF">RJ639_042029</name>
</gene>
<evidence type="ECO:0000256" key="1">
    <source>
        <dbReference type="SAM" id="SignalP"/>
    </source>
</evidence>
<comment type="caution">
    <text evidence="2">The sequence shown here is derived from an EMBL/GenBank/DDBJ whole genome shotgun (WGS) entry which is preliminary data.</text>
</comment>
<keyword evidence="3" id="KW-1185">Reference proteome</keyword>
<sequence>MVRALLVLLRRSLGGAVVAASVGRRRLGTNDASVCDGAPLDRRGAGESLCRLRRHSSFCVPFFCEIAPTMRPTVLAVVATPLLATRGISTVTTGGGGAVGTLTHGCNGALDSCAIGMGLGLRAAYGRRDIVPKLAYRAKGSMNEDQTQIRHQDQGIKEELEMELYPTGSSLPDCSHACGPCFPCERVMV</sequence>
<evidence type="ECO:0000313" key="2">
    <source>
        <dbReference type="EMBL" id="KAK3025689.1"/>
    </source>
</evidence>
<reference evidence="2" key="1">
    <citation type="submission" date="2022-12" db="EMBL/GenBank/DDBJ databases">
        <title>Draft genome assemblies for two species of Escallonia (Escalloniales).</title>
        <authorList>
            <person name="Chanderbali A."/>
            <person name="Dervinis C."/>
            <person name="Anghel I."/>
            <person name="Soltis D."/>
            <person name="Soltis P."/>
            <person name="Zapata F."/>
        </authorList>
    </citation>
    <scope>NUCLEOTIDE SEQUENCE</scope>
    <source>
        <strain evidence="2">UCBG64.0493</strain>
        <tissue evidence="2">Leaf</tissue>
    </source>
</reference>
<name>A0AA88WF32_9ASTE</name>
<dbReference type="EMBL" id="JAVXUP010000536">
    <property type="protein sequence ID" value="KAK3025689.1"/>
    <property type="molecule type" value="Genomic_DNA"/>
</dbReference>
<organism evidence="2 3">
    <name type="scientific">Escallonia herrerae</name>
    <dbReference type="NCBI Taxonomy" id="1293975"/>
    <lineage>
        <taxon>Eukaryota</taxon>
        <taxon>Viridiplantae</taxon>
        <taxon>Streptophyta</taxon>
        <taxon>Embryophyta</taxon>
        <taxon>Tracheophyta</taxon>
        <taxon>Spermatophyta</taxon>
        <taxon>Magnoliopsida</taxon>
        <taxon>eudicotyledons</taxon>
        <taxon>Gunneridae</taxon>
        <taxon>Pentapetalae</taxon>
        <taxon>asterids</taxon>
        <taxon>campanulids</taxon>
        <taxon>Escalloniales</taxon>
        <taxon>Escalloniaceae</taxon>
        <taxon>Escallonia</taxon>
    </lineage>
</organism>